<feature type="region of interest" description="Disordered" evidence="1">
    <location>
        <begin position="20"/>
        <end position="83"/>
    </location>
</feature>
<dbReference type="PROSITE" id="PS00741">
    <property type="entry name" value="DH_1"/>
    <property type="match status" value="1"/>
</dbReference>
<dbReference type="Proteomes" id="UP001652625">
    <property type="component" value="Chromosome 06"/>
</dbReference>
<sequence>MFLNTLFMASATVQVASRSHSLNISTSPQSCSISKSVQSDLTPPQLPPRRKESPLPSDVGKPPPIPLVHKQKSMPIESTKSPTKIQQKKSKVASSFAERLPLYSALVFNNNNQQPSEQIENYFLENIWSDVISDHFFLTKKSRFQQQALWEFLSTERNYILKLKIIVEVFQQFIKIIQNEGDLLDINENKLFANIRDVLSANEILWSRNLKEVIDNARETKQPIKSTELLASFAQFRNLFKPYIEFSLFQDDALSYLRSLSESNVAKRNETQKAFNEYLEWCENLPRCNRLKLRDLLTEPMQRLTRYPLLLKNIRKESEDEKEKEILDNFISQSETFISDINFKLRKRHEKEKLDQCLQQFDYYNNMKAATEKIKWISIEFLEQNIISLPFEEQRCFLKRGTMKLLEDKKGKKESTVEVLLFTDLVVIAKIKKATNKLHVVKQLFYLDKIKLIKSESQSQTIVFIYLDESGLLATAFLLECLNRDIWINAIERAKVRYQNAKAGEGSTLDFFKDDYSTNNIPLLKIPAESKTNVKYESDLHNSINEIGNPKLKNSRSASTPPLSFTKKSYDESSRSMSLNGITQKHLVPDKEHLVPDKNCLRNCSFNKAMEAKEKQNEAKTDIPLPQQLKKKIGVSPRRSDSGISVRTFNSTQEDSIFDEKVENNFTSLEEHNYESISSYQRNEISQVSKTSENHKNNALEYFTQDGTVDKTSLFHMPNKERSLFFKAPLNESIFYSRSSSKTETSNRNYTQFAQKQDAFFIRTEATQSFYDDVKKEDSYLDNG</sequence>
<evidence type="ECO:0000259" key="2">
    <source>
        <dbReference type="PROSITE" id="PS50010"/>
    </source>
</evidence>
<evidence type="ECO:0000313" key="3">
    <source>
        <dbReference type="Proteomes" id="UP001652625"/>
    </source>
</evidence>
<evidence type="ECO:0000256" key="1">
    <source>
        <dbReference type="SAM" id="MobiDB-lite"/>
    </source>
</evidence>
<dbReference type="RefSeq" id="XP_065655269.1">
    <property type="nucleotide sequence ID" value="XM_065799197.1"/>
</dbReference>
<accession>A0ABM4C146</accession>
<dbReference type="GeneID" id="100208404"/>
<dbReference type="Gene3D" id="1.20.900.10">
    <property type="entry name" value="Dbl homology (DH) domain"/>
    <property type="match status" value="1"/>
</dbReference>
<feature type="compositionally biased region" description="Polar residues" evidence="1">
    <location>
        <begin position="555"/>
        <end position="567"/>
    </location>
</feature>
<dbReference type="InterPro" id="IPR040181">
    <property type="entry name" value="PKHG5/7"/>
</dbReference>
<dbReference type="SMART" id="SM00325">
    <property type="entry name" value="RhoGEF"/>
    <property type="match status" value="1"/>
</dbReference>
<dbReference type="Pfam" id="PF00621">
    <property type="entry name" value="RhoGEF"/>
    <property type="match status" value="1"/>
</dbReference>
<feature type="region of interest" description="Disordered" evidence="1">
    <location>
        <begin position="547"/>
        <end position="572"/>
    </location>
</feature>
<dbReference type="CDD" id="cd00160">
    <property type="entry name" value="RhoGEF"/>
    <property type="match status" value="1"/>
</dbReference>
<dbReference type="SUPFAM" id="SSF48065">
    <property type="entry name" value="DBL homology domain (DH-domain)"/>
    <property type="match status" value="1"/>
</dbReference>
<dbReference type="InterPro" id="IPR011993">
    <property type="entry name" value="PH-like_dom_sf"/>
</dbReference>
<keyword evidence="3" id="KW-1185">Reference proteome</keyword>
<evidence type="ECO:0000313" key="4">
    <source>
        <dbReference type="RefSeq" id="XP_065655269.1"/>
    </source>
</evidence>
<name>A0ABM4C146_HYDVU</name>
<reference evidence="4" key="1">
    <citation type="submission" date="2025-08" db="UniProtKB">
        <authorList>
            <consortium name="RefSeq"/>
        </authorList>
    </citation>
    <scope>IDENTIFICATION</scope>
</reference>
<dbReference type="InterPro" id="IPR035899">
    <property type="entry name" value="DBL_dom_sf"/>
</dbReference>
<dbReference type="SUPFAM" id="SSF50729">
    <property type="entry name" value="PH domain-like"/>
    <property type="match status" value="1"/>
</dbReference>
<protein>
    <submittedName>
        <fullName evidence="4">Pleckstrin homology domain-containing family G member 5 isoform X6</fullName>
    </submittedName>
</protein>
<dbReference type="Gene3D" id="2.30.29.30">
    <property type="entry name" value="Pleckstrin-homology domain (PH domain)/Phosphotyrosine-binding domain (PTB)"/>
    <property type="match status" value="1"/>
</dbReference>
<organism evidence="3 4">
    <name type="scientific">Hydra vulgaris</name>
    <name type="common">Hydra</name>
    <name type="synonym">Hydra attenuata</name>
    <dbReference type="NCBI Taxonomy" id="6087"/>
    <lineage>
        <taxon>Eukaryota</taxon>
        <taxon>Metazoa</taxon>
        <taxon>Cnidaria</taxon>
        <taxon>Hydrozoa</taxon>
        <taxon>Hydroidolina</taxon>
        <taxon>Anthoathecata</taxon>
        <taxon>Aplanulata</taxon>
        <taxon>Hydridae</taxon>
        <taxon>Hydra</taxon>
    </lineage>
</organism>
<feature type="domain" description="DH" evidence="2">
    <location>
        <begin position="144"/>
        <end position="344"/>
    </location>
</feature>
<feature type="compositionally biased region" description="Polar residues" evidence="1">
    <location>
        <begin position="20"/>
        <end position="42"/>
    </location>
</feature>
<dbReference type="PANTHER" id="PTHR13217">
    <property type="entry name" value="PLECKSTRIN HOMOLOGY DOMAIN-CONTAINING FAMILY G MEMBER 7"/>
    <property type="match status" value="1"/>
</dbReference>
<dbReference type="PROSITE" id="PS50010">
    <property type="entry name" value="DH_2"/>
    <property type="match status" value="1"/>
</dbReference>
<gene>
    <name evidence="4" type="primary">LOC100208404</name>
</gene>
<dbReference type="InterPro" id="IPR001331">
    <property type="entry name" value="GDS_CDC24_CS"/>
</dbReference>
<dbReference type="InterPro" id="IPR000219">
    <property type="entry name" value="DH_dom"/>
</dbReference>
<dbReference type="PANTHER" id="PTHR13217:SF11">
    <property type="entry name" value="PLECKSTRIN HOMOLOGY DOMAIN-CONTAINING FAMILY G MEMBER 5"/>
    <property type="match status" value="1"/>
</dbReference>
<proteinExistence type="predicted"/>